<dbReference type="PATRIC" id="fig|33935.3.peg.2713"/>
<keyword evidence="2 4" id="KW-0547">Nucleotide-binding</keyword>
<reference evidence="7 8" key="1">
    <citation type="submission" date="2015-07" db="EMBL/GenBank/DDBJ databases">
        <title>Genome sequencing project for genomic taxonomy and phylogenomics of Bacillus-like bacteria.</title>
        <authorList>
            <person name="Liu B."/>
            <person name="Wang J."/>
            <person name="Zhu Y."/>
            <person name="Liu G."/>
            <person name="Chen Q."/>
            <person name="Chen Z."/>
            <person name="Che J."/>
            <person name="Ge C."/>
            <person name="Shi H."/>
            <person name="Pan Z."/>
            <person name="Liu X."/>
        </authorList>
    </citation>
    <scope>NUCLEOTIDE SEQUENCE [LARGE SCALE GENOMIC DNA]</scope>
    <source>
        <strain evidence="7 8">DSM 54</strain>
    </source>
</reference>
<keyword evidence="8" id="KW-1185">Reference proteome</keyword>
<dbReference type="EMBL" id="LGCI01000010">
    <property type="protein sequence ID" value="KOY81500.1"/>
    <property type="molecule type" value="Genomic_DNA"/>
</dbReference>
<comment type="caution">
    <text evidence="7">The sequence shown here is derived from an EMBL/GenBank/DDBJ whole genome shotgun (WGS) entry which is preliminary data.</text>
</comment>
<dbReference type="InterPro" id="IPR003959">
    <property type="entry name" value="ATPase_AAA_core"/>
</dbReference>
<dbReference type="SMART" id="SM00382">
    <property type="entry name" value="AAA"/>
    <property type="match status" value="1"/>
</dbReference>
<dbReference type="InterPro" id="IPR003593">
    <property type="entry name" value="AAA+_ATPase"/>
</dbReference>
<accession>A0A0M9DJI2</accession>
<dbReference type="GO" id="GO:0005524">
    <property type="term" value="F:ATP binding"/>
    <property type="evidence" value="ECO:0007669"/>
    <property type="project" value="UniProtKB-KW"/>
</dbReference>
<dbReference type="EMBL" id="LGCI01000009">
    <property type="protein sequence ID" value="KOY81670.1"/>
    <property type="molecule type" value="Genomic_DNA"/>
</dbReference>
<organism evidence="7 8">
    <name type="scientific">Lysinibacillus macroides</name>
    <dbReference type="NCBI Taxonomy" id="33935"/>
    <lineage>
        <taxon>Bacteria</taxon>
        <taxon>Bacillati</taxon>
        <taxon>Bacillota</taxon>
        <taxon>Bacilli</taxon>
        <taxon>Bacillales</taxon>
        <taxon>Bacillaceae</taxon>
        <taxon>Lysinibacillus</taxon>
    </lineage>
</organism>
<gene>
    <name evidence="7" type="ORF">ADM90_14220</name>
    <name evidence="6" type="ORF">ADM90_19445</name>
</gene>
<dbReference type="InterPro" id="IPR027417">
    <property type="entry name" value="P-loop_NTPase"/>
</dbReference>
<dbReference type="SUPFAM" id="SSF52540">
    <property type="entry name" value="P-loop containing nucleoside triphosphate hydrolases"/>
    <property type="match status" value="1"/>
</dbReference>
<evidence type="ECO:0000256" key="2">
    <source>
        <dbReference type="ARBA" id="ARBA00022741"/>
    </source>
</evidence>
<protein>
    <recommendedName>
        <fullName evidence="5">AAA+ ATPase domain-containing protein</fullName>
    </recommendedName>
</protein>
<sequence length="267" mass="30211">MGEKAQRLGCEFFYPSEAAVKARDFVPTSKNKTTIAELISVMRKKEVFWEAEIPLPNKTLLFGPPGTGKTISAHYMASLLNLPLMLVRLDTLIDSHLGGTAGNLRKIFDLANEQPCVLFLDEFDAIATNRKRLQGDSPENEMKRVVNSLLQNLDALSDEVVLLAATNLDSDIDPAVWRRFHNRMDYELPNEDEMFFYLGKNLADHFLICEILPHLIGRTFSDVEIILNKAKTKSILRSVDLTATLIQESLDELLLQELEPRNNHESL</sequence>
<evidence type="ECO:0000313" key="6">
    <source>
        <dbReference type="EMBL" id="KOY81500.1"/>
    </source>
</evidence>
<feature type="domain" description="AAA+ ATPase" evidence="5">
    <location>
        <begin position="55"/>
        <end position="190"/>
    </location>
</feature>
<evidence type="ECO:0000313" key="7">
    <source>
        <dbReference type="EMBL" id="KOY81670.1"/>
    </source>
</evidence>
<dbReference type="AlphaFoldDB" id="A0A0M9DJI2"/>
<keyword evidence="3 4" id="KW-0067">ATP-binding</keyword>
<dbReference type="PROSITE" id="PS00674">
    <property type="entry name" value="AAA"/>
    <property type="match status" value="1"/>
</dbReference>
<dbReference type="PANTHER" id="PTHR23073">
    <property type="entry name" value="26S PROTEASOME REGULATORY SUBUNIT"/>
    <property type="match status" value="1"/>
</dbReference>
<dbReference type="InterPro" id="IPR050221">
    <property type="entry name" value="26S_Proteasome_ATPase"/>
</dbReference>
<dbReference type="GO" id="GO:0016887">
    <property type="term" value="F:ATP hydrolysis activity"/>
    <property type="evidence" value="ECO:0007669"/>
    <property type="project" value="InterPro"/>
</dbReference>
<dbReference type="Gene3D" id="3.40.50.300">
    <property type="entry name" value="P-loop containing nucleotide triphosphate hydrolases"/>
    <property type="match status" value="1"/>
</dbReference>
<proteinExistence type="inferred from homology"/>
<evidence type="ECO:0000313" key="8">
    <source>
        <dbReference type="Proteomes" id="UP000037977"/>
    </source>
</evidence>
<comment type="similarity">
    <text evidence="1 4">Belongs to the AAA ATPase family.</text>
</comment>
<evidence type="ECO:0000256" key="1">
    <source>
        <dbReference type="ARBA" id="ARBA00006914"/>
    </source>
</evidence>
<evidence type="ECO:0000256" key="3">
    <source>
        <dbReference type="ARBA" id="ARBA00022840"/>
    </source>
</evidence>
<name>A0A0M9DJI2_9BACI</name>
<dbReference type="Pfam" id="PF00004">
    <property type="entry name" value="AAA"/>
    <property type="match status" value="1"/>
</dbReference>
<dbReference type="Proteomes" id="UP000037977">
    <property type="component" value="Unassembled WGS sequence"/>
</dbReference>
<dbReference type="STRING" id="33935.ADM90_14220"/>
<evidence type="ECO:0000256" key="4">
    <source>
        <dbReference type="RuleBase" id="RU003651"/>
    </source>
</evidence>
<dbReference type="InterPro" id="IPR003960">
    <property type="entry name" value="ATPase_AAA_CS"/>
</dbReference>
<evidence type="ECO:0000259" key="5">
    <source>
        <dbReference type="SMART" id="SM00382"/>
    </source>
</evidence>
<dbReference type="CDD" id="cd19481">
    <property type="entry name" value="RecA-like_protease"/>
    <property type="match status" value="1"/>
</dbReference>